<keyword evidence="2" id="KW-1185">Reference proteome</keyword>
<dbReference type="InParanoid" id="Q89DM8"/>
<dbReference type="OrthoDB" id="9799947at2"/>
<dbReference type="Proteomes" id="UP000002526">
    <property type="component" value="Chromosome"/>
</dbReference>
<organism evidence="1 2">
    <name type="scientific">Bradyrhizobium diazoefficiens (strain JCM 10833 / BCRC 13528 / IAM 13628 / NBRC 14792 / USDA 110)</name>
    <dbReference type="NCBI Taxonomy" id="224911"/>
    <lineage>
        <taxon>Bacteria</taxon>
        <taxon>Pseudomonadati</taxon>
        <taxon>Pseudomonadota</taxon>
        <taxon>Alphaproteobacteria</taxon>
        <taxon>Hyphomicrobiales</taxon>
        <taxon>Nitrobacteraceae</taxon>
        <taxon>Bradyrhizobium</taxon>
    </lineage>
</organism>
<dbReference type="PhylomeDB" id="Q89DM8"/>
<accession>Q89DM8</accession>
<sequence>MGQSETIMPVQRATFTRPLIAVAMVAASTLYAFAQRAPVPTRVRGTIESVNGDILQVKSRSGEDVKLHIASDVRVSGITKISLADIKPGSFVGATTVPGPDGGDNAVEVHVFPESMRGTGEGSRPYDLKPNSSMTNATVSESVVGSDGHTLLVKYKDGEKKVFVPDNTPVVTFVPGDKTDLKAGAKVIAFMKQLPDGSFETNRVNVGRDGLTPPM</sequence>
<name>Q89DM8_BRADU</name>
<dbReference type="EMBL" id="BA000040">
    <property type="protein sequence ID" value="BAC52676.1"/>
    <property type="molecule type" value="Genomic_DNA"/>
</dbReference>
<protein>
    <submittedName>
        <fullName evidence="1">Bll7411 protein</fullName>
    </submittedName>
</protein>
<dbReference type="AlphaFoldDB" id="Q89DM8"/>
<dbReference type="EnsemblBacteria" id="BAC52676">
    <property type="protein sequence ID" value="BAC52676"/>
    <property type="gene ID" value="BAC52676"/>
</dbReference>
<evidence type="ECO:0000313" key="1">
    <source>
        <dbReference type="EMBL" id="BAC52676.1"/>
    </source>
</evidence>
<gene>
    <name evidence="1" type="ordered locus">bll7411</name>
</gene>
<proteinExistence type="predicted"/>
<evidence type="ECO:0000313" key="2">
    <source>
        <dbReference type="Proteomes" id="UP000002526"/>
    </source>
</evidence>
<dbReference type="HOGENOM" id="CLU_098219_0_0_5"/>
<reference evidence="2" key="1">
    <citation type="journal article" date="2002" name="DNA Res.">
        <title>Complete genomic sequence of nitrogen-fixing symbiotic bacterium Bradyrhizobium japonicum USDA110.</title>
        <authorList>
            <person name="Kaneko T."/>
            <person name="Nakamura Y."/>
            <person name="Sato S."/>
            <person name="Minamisawa K."/>
            <person name="Uchiumi T."/>
            <person name="Sasamoto S."/>
            <person name="Watanabe A."/>
            <person name="Idesawa K."/>
            <person name="Iriguchi M."/>
            <person name="Kawashima K."/>
            <person name="Kohara M."/>
            <person name="Matsumoto M."/>
            <person name="Shimpo S."/>
            <person name="Tsuruoka H."/>
            <person name="Wada T."/>
            <person name="Yamada M."/>
            <person name="Tabata S."/>
        </authorList>
    </citation>
    <scope>NUCLEOTIDE SEQUENCE [LARGE SCALE GENOMIC DNA]</scope>
    <source>
        <strain evidence="2">JCM 10833 / BCRC 13528 / IAM 13628 / NBRC 14792 / USDA 110</strain>
    </source>
</reference>
<dbReference type="KEGG" id="bja:bll7411"/>
<dbReference type="STRING" id="224911.AAV28_34730"/>
<dbReference type="PATRIC" id="fig|224911.5.peg.7622"/>
<dbReference type="eggNOG" id="ENOG5031WRS">
    <property type="taxonomic scope" value="Bacteria"/>
</dbReference>